<dbReference type="Proteomes" id="UP000298438">
    <property type="component" value="Unassembled WGS sequence"/>
</dbReference>
<dbReference type="PRINTS" id="PR00722">
    <property type="entry name" value="CHYMOTRYPSIN"/>
</dbReference>
<dbReference type="Pfam" id="PF07589">
    <property type="entry name" value="PEP-CTERM"/>
    <property type="match status" value="1"/>
</dbReference>
<gene>
    <name evidence="3" type="ORF">E4L96_09810</name>
</gene>
<dbReference type="InterPro" id="IPR001254">
    <property type="entry name" value="Trypsin_dom"/>
</dbReference>
<dbReference type="PROSITE" id="PS50240">
    <property type="entry name" value="TRYPSIN_DOM"/>
    <property type="match status" value="1"/>
</dbReference>
<keyword evidence="4" id="KW-1185">Reference proteome</keyword>
<dbReference type="InterPro" id="IPR013424">
    <property type="entry name" value="Ice-binding_C"/>
</dbReference>
<name>A0A4Y9SJ77_9BURK</name>
<evidence type="ECO:0000313" key="3">
    <source>
        <dbReference type="EMBL" id="TFW20872.1"/>
    </source>
</evidence>
<evidence type="ECO:0000313" key="4">
    <source>
        <dbReference type="Proteomes" id="UP000298438"/>
    </source>
</evidence>
<dbReference type="SMART" id="SM00020">
    <property type="entry name" value="Tryp_SPc"/>
    <property type="match status" value="1"/>
</dbReference>
<dbReference type="InterPro" id="IPR009003">
    <property type="entry name" value="Peptidase_S1_PA"/>
</dbReference>
<keyword evidence="3" id="KW-0645">Protease</keyword>
<dbReference type="PANTHER" id="PTHR24260:SF136">
    <property type="entry name" value="GH08193P-RELATED"/>
    <property type="match status" value="1"/>
</dbReference>
<dbReference type="GO" id="GO:0006508">
    <property type="term" value="P:proteolysis"/>
    <property type="evidence" value="ECO:0007669"/>
    <property type="project" value="UniProtKB-KW"/>
</dbReference>
<feature type="chain" id="PRO_5021373696" evidence="1">
    <location>
        <begin position="32"/>
        <end position="369"/>
    </location>
</feature>
<dbReference type="Gene3D" id="2.40.10.10">
    <property type="entry name" value="Trypsin-like serine proteases"/>
    <property type="match status" value="1"/>
</dbReference>
<dbReference type="InterPro" id="IPR043504">
    <property type="entry name" value="Peptidase_S1_PA_chymotrypsin"/>
</dbReference>
<dbReference type="InterPro" id="IPR051333">
    <property type="entry name" value="CLIP_Serine_Protease"/>
</dbReference>
<reference evidence="3 4" key="1">
    <citation type="submission" date="2019-03" db="EMBL/GenBank/DDBJ databases">
        <title>Draft Genome Sequence of Massilia arenosa sp. nov., a Novel Massilia Species Isolated from a Sandy-loam Maize Soil.</title>
        <authorList>
            <person name="Raths R."/>
            <person name="Peta V."/>
            <person name="Bucking H."/>
        </authorList>
    </citation>
    <scope>NUCLEOTIDE SEQUENCE [LARGE SCALE GENOMIC DNA]</scope>
    <source>
        <strain evidence="3 4">MC02</strain>
    </source>
</reference>
<dbReference type="OrthoDB" id="9813836at2"/>
<dbReference type="EMBL" id="SPVF01000128">
    <property type="protein sequence ID" value="TFW20872.1"/>
    <property type="molecule type" value="Genomic_DNA"/>
</dbReference>
<keyword evidence="3" id="KW-0378">Hydrolase</keyword>
<evidence type="ECO:0000259" key="2">
    <source>
        <dbReference type="PROSITE" id="PS50240"/>
    </source>
</evidence>
<dbReference type="Pfam" id="PF00089">
    <property type="entry name" value="Trypsin"/>
    <property type="match status" value="1"/>
</dbReference>
<protein>
    <submittedName>
        <fullName evidence="3">Trypsin-like serine protease</fullName>
    </submittedName>
</protein>
<dbReference type="PROSITE" id="PS00134">
    <property type="entry name" value="TRYPSIN_HIS"/>
    <property type="match status" value="1"/>
</dbReference>
<feature type="signal peptide" evidence="1">
    <location>
        <begin position="1"/>
        <end position="31"/>
    </location>
</feature>
<dbReference type="InterPro" id="IPR018114">
    <property type="entry name" value="TRYPSIN_HIS"/>
</dbReference>
<dbReference type="SUPFAM" id="SSF50494">
    <property type="entry name" value="Trypsin-like serine proteases"/>
    <property type="match status" value="1"/>
</dbReference>
<dbReference type="RefSeq" id="WP_135207117.1">
    <property type="nucleotide sequence ID" value="NZ_SPVF01000128.1"/>
</dbReference>
<dbReference type="PANTHER" id="PTHR24260">
    <property type="match status" value="1"/>
</dbReference>
<dbReference type="NCBIfam" id="TIGR02595">
    <property type="entry name" value="PEP_CTERM"/>
    <property type="match status" value="1"/>
</dbReference>
<sequence length="369" mass="37675">MLNVTKSGLGVQHRVAVLAALLCSLAVPAQAGIIGNGATIVPAISAGSPSGVPPDSPGARVDPNVPTSPYSGVVSVYVRSNGQDVICSGTLVNRRDIVTAGHCVDSNGNGTAVNPSAPGTIVQAVFNSSGAYTATINASSVLIHPDYQGFGVCPPGVNSQCFNDDIAVIHLQEDAPASARSYAIFGSEVSQGQVVRLAGYGASGDGVNGYQGMADFAVKRAGGNVMDLFELDDEQDFAGGPQEVWYADFDGGGKDTFCELFGVCTPVLANNEETIISAGDTGGPAFIVRNGQYILAGNTSFFTESVPGITDTPGTFGNYFGGVLTGAYVDFLREATNGNITVVSVPEPGSVAVLLAGLGLMGVARRRRA</sequence>
<feature type="domain" description="Peptidase S1" evidence="2">
    <location>
        <begin position="44"/>
        <end position="337"/>
    </location>
</feature>
<dbReference type="GO" id="GO:0004252">
    <property type="term" value="F:serine-type endopeptidase activity"/>
    <property type="evidence" value="ECO:0007669"/>
    <property type="project" value="InterPro"/>
</dbReference>
<dbReference type="AlphaFoldDB" id="A0A4Y9SJ77"/>
<accession>A0A4Y9SJ77</accession>
<organism evidence="3 4">
    <name type="scientific">Zemynaea arenosa</name>
    <dbReference type="NCBI Taxonomy" id="2561931"/>
    <lineage>
        <taxon>Bacteria</taxon>
        <taxon>Pseudomonadati</taxon>
        <taxon>Pseudomonadota</taxon>
        <taxon>Betaproteobacteria</taxon>
        <taxon>Burkholderiales</taxon>
        <taxon>Oxalobacteraceae</taxon>
        <taxon>Telluria group</taxon>
        <taxon>Zemynaea</taxon>
    </lineage>
</organism>
<dbReference type="InterPro" id="IPR001314">
    <property type="entry name" value="Peptidase_S1A"/>
</dbReference>
<evidence type="ECO:0000256" key="1">
    <source>
        <dbReference type="SAM" id="SignalP"/>
    </source>
</evidence>
<keyword evidence="1" id="KW-0732">Signal</keyword>
<comment type="caution">
    <text evidence="3">The sequence shown here is derived from an EMBL/GenBank/DDBJ whole genome shotgun (WGS) entry which is preliminary data.</text>
</comment>
<proteinExistence type="predicted"/>